<gene>
    <name evidence="4" type="ordered locus">ANT_10710</name>
</gene>
<dbReference type="AlphaFoldDB" id="E8N3U1"/>
<feature type="domain" description="ABC1 atypical kinase-like" evidence="3">
    <location>
        <begin position="100"/>
        <end position="341"/>
    </location>
</feature>
<evidence type="ECO:0000313" key="4">
    <source>
        <dbReference type="EMBL" id="BAJ63105.1"/>
    </source>
</evidence>
<dbReference type="HOGENOM" id="CLU_006533_0_2_0"/>
<dbReference type="PANTHER" id="PTHR10566">
    <property type="entry name" value="CHAPERONE-ACTIVITY OF BC1 COMPLEX CABC1 -RELATED"/>
    <property type="match status" value="1"/>
</dbReference>
<evidence type="ECO:0000256" key="2">
    <source>
        <dbReference type="SAM" id="Phobius"/>
    </source>
</evidence>
<keyword evidence="2" id="KW-0472">Membrane</keyword>
<dbReference type="Proteomes" id="UP000008922">
    <property type="component" value="Chromosome"/>
</dbReference>
<protein>
    <submittedName>
        <fullName evidence="4">Hypothetical membrane protein</fullName>
    </submittedName>
</protein>
<feature type="transmembrane region" description="Helical" evidence="2">
    <location>
        <begin position="419"/>
        <end position="439"/>
    </location>
</feature>
<sequence>MVRPPYPRLPWLVRRNVFLRSQQILAVLMRHGMDWLFTRFAPGADESQLARRVFTRARRTPAEEFVSALVELGPTFIKFGQALSSRLDLLPPEYIAELSKLQDLVPPTPYEQIMTVLTNELKRDPKDIFIQFDPQPLASASIGQVYAATLWSGEEVVVKIVRPGAQEVFEQDIQILTDLAEWASNHTVLGRFYDLRMLVDEFAFTVRAEFDYLREGQNIEAFRTNFADDPVVHIPKVYWDYTTRQVITMERFSGIKLNDLPALDNAGIDRRTIAENLMHFALRQIFEFGLYHADPHAGNFFVQPDGSLAVMDFGMIGRLTPGMKRTFLGIAEAISRRDAEILVDELISANIFYRELDRRAFTREMERLFDRFTGLSLKDLTGAQVMGEIMQLVMQNHLQLPGELVAMTRAIIISEGTGMMLYPGFQLFTFAAPYVKRFWQEERSMRNMLPRISAAAMDGMELTMELPRRVTRLLSRLERGQLEVNINTEELNDLVSKFQKMTNRMTLGMILSAVIVALSLIMVVYKPETWQPLGEFIFGFALISSIVFGIWLIWSIIRTGRT</sequence>
<proteinExistence type="inferred from homology"/>
<keyword evidence="2" id="KW-0812">Transmembrane</keyword>
<dbReference type="InterPro" id="IPR011009">
    <property type="entry name" value="Kinase-like_dom_sf"/>
</dbReference>
<dbReference type="STRING" id="926569.ANT_10710"/>
<evidence type="ECO:0000313" key="5">
    <source>
        <dbReference type="Proteomes" id="UP000008922"/>
    </source>
</evidence>
<dbReference type="CDD" id="cd05121">
    <property type="entry name" value="ABC1_ADCK3-like"/>
    <property type="match status" value="1"/>
</dbReference>
<accession>E8N3U1</accession>
<reference evidence="4 5" key="1">
    <citation type="submission" date="2010-12" db="EMBL/GenBank/DDBJ databases">
        <title>Whole genome sequence of Anaerolinea thermophila UNI-1.</title>
        <authorList>
            <person name="Narita-Yamada S."/>
            <person name="Kishi E."/>
            <person name="Watanabe Y."/>
            <person name="Takasaki K."/>
            <person name="Ankai A."/>
            <person name="Oguchi A."/>
            <person name="Fukui S."/>
            <person name="Takahashi M."/>
            <person name="Yashiro I."/>
            <person name="Hosoyama A."/>
            <person name="Sekiguchi Y."/>
            <person name="Hanada S."/>
            <person name="Fujita N."/>
        </authorList>
    </citation>
    <scope>NUCLEOTIDE SEQUENCE [LARGE SCALE GENOMIC DNA]</scope>
    <source>
        <strain evidence="5">DSM 14523 / JCM 11388 / NBRC 100420 / UNI-1</strain>
    </source>
</reference>
<keyword evidence="5" id="KW-1185">Reference proteome</keyword>
<dbReference type="eggNOG" id="COG0661">
    <property type="taxonomic scope" value="Bacteria"/>
</dbReference>
<name>E8N3U1_ANATU</name>
<dbReference type="InterPro" id="IPR050154">
    <property type="entry name" value="UbiB_kinase"/>
</dbReference>
<evidence type="ECO:0000259" key="3">
    <source>
        <dbReference type="Pfam" id="PF03109"/>
    </source>
</evidence>
<organism evidence="4 5">
    <name type="scientific">Anaerolinea thermophila (strain DSM 14523 / JCM 11388 / NBRC 100420 / UNI-1)</name>
    <dbReference type="NCBI Taxonomy" id="926569"/>
    <lineage>
        <taxon>Bacteria</taxon>
        <taxon>Bacillati</taxon>
        <taxon>Chloroflexota</taxon>
        <taxon>Anaerolineae</taxon>
        <taxon>Anaerolineales</taxon>
        <taxon>Anaerolineaceae</taxon>
        <taxon>Anaerolinea</taxon>
    </lineage>
</organism>
<evidence type="ECO:0000256" key="1">
    <source>
        <dbReference type="ARBA" id="ARBA00009670"/>
    </source>
</evidence>
<dbReference type="KEGG" id="atm:ANT_10710"/>
<dbReference type="EMBL" id="AP012029">
    <property type="protein sequence ID" value="BAJ63105.1"/>
    <property type="molecule type" value="Genomic_DNA"/>
</dbReference>
<keyword evidence="2" id="KW-1133">Transmembrane helix</keyword>
<feature type="transmembrane region" description="Helical" evidence="2">
    <location>
        <begin position="537"/>
        <end position="557"/>
    </location>
</feature>
<dbReference type="InParanoid" id="E8N3U1"/>
<feature type="transmembrane region" description="Helical" evidence="2">
    <location>
        <begin position="506"/>
        <end position="525"/>
    </location>
</feature>
<dbReference type="SUPFAM" id="SSF56112">
    <property type="entry name" value="Protein kinase-like (PK-like)"/>
    <property type="match status" value="1"/>
</dbReference>
<dbReference type="PANTHER" id="PTHR10566:SF113">
    <property type="entry name" value="PROTEIN ACTIVITY OF BC1 COMPLEX KINASE 7, CHLOROPLASTIC"/>
    <property type="match status" value="1"/>
</dbReference>
<dbReference type="RefSeq" id="WP_013559495.1">
    <property type="nucleotide sequence ID" value="NC_014960.1"/>
</dbReference>
<dbReference type="OrthoDB" id="9795390at2"/>
<comment type="similarity">
    <text evidence="1">Belongs to the protein kinase superfamily. ADCK protein kinase family.</text>
</comment>
<dbReference type="InterPro" id="IPR004147">
    <property type="entry name" value="ABC1_dom"/>
</dbReference>
<dbReference type="Pfam" id="PF03109">
    <property type="entry name" value="ABC1"/>
    <property type="match status" value="1"/>
</dbReference>